<feature type="non-terminal residue" evidence="1">
    <location>
        <position position="1"/>
    </location>
</feature>
<dbReference type="PaxDb" id="7159-AAEL005329-PA"/>
<dbReference type="Proteomes" id="UP000682892">
    <property type="component" value="Chromosome 2"/>
</dbReference>
<reference evidence="1" key="1">
    <citation type="submission" date="2005-10" db="EMBL/GenBank/DDBJ databases">
        <authorList>
            <person name="Loftus B.J."/>
            <person name="Nene V.M."/>
            <person name="Hannick L.I."/>
            <person name="Bidwell S."/>
            <person name="Haas B."/>
            <person name="Amedeo P."/>
            <person name="Orvis J."/>
            <person name="Wortman J.R."/>
            <person name="White O.R."/>
            <person name="Salzberg S."/>
            <person name="Shumway M."/>
            <person name="Koo H."/>
            <person name="Zhao Y."/>
            <person name="Holmes M."/>
            <person name="Miller J."/>
            <person name="Schatz M."/>
            <person name="Pop M."/>
            <person name="Pai G."/>
            <person name="Utterback T."/>
            <person name="Rogers Y.-H."/>
            <person name="Kravitz S."/>
            <person name="Fraser C.M."/>
        </authorList>
    </citation>
    <scope>NUCLEOTIDE SEQUENCE</scope>
    <source>
        <strain evidence="1">Liverpool</strain>
    </source>
</reference>
<accession>Q17AD9</accession>
<protein>
    <submittedName>
        <fullName evidence="1">AAEL005329-PA</fullName>
    </submittedName>
</protein>
<reference evidence="1" key="3">
    <citation type="submission" date="2012-09" db="EMBL/GenBank/DDBJ databases">
        <authorList>
            <consortium name="VectorBase"/>
        </authorList>
    </citation>
    <scope>NUCLEOTIDE SEQUENCE</scope>
    <source>
        <strain evidence="1">Liverpool</strain>
    </source>
</reference>
<dbReference type="AlphaFoldDB" id="Q17AD9"/>
<evidence type="ECO:0000313" key="1">
    <source>
        <dbReference type="EMBL" id="EAT43221.1"/>
    </source>
</evidence>
<dbReference type="HOGENOM" id="CLU_2352455_0_0_1"/>
<dbReference type="EMBL" id="CH477336">
    <property type="protein sequence ID" value="EAT43221.1"/>
    <property type="molecule type" value="Genomic_DNA"/>
</dbReference>
<organism evidence="1 2">
    <name type="scientific">Aedes aegypti</name>
    <name type="common">Yellowfever mosquito</name>
    <name type="synonym">Culex aegypti</name>
    <dbReference type="NCBI Taxonomy" id="7159"/>
    <lineage>
        <taxon>Eukaryota</taxon>
        <taxon>Metazoa</taxon>
        <taxon>Ecdysozoa</taxon>
        <taxon>Arthropoda</taxon>
        <taxon>Hexapoda</taxon>
        <taxon>Insecta</taxon>
        <taxon>Pterygota</taxon>
        <taxon>Neoptera</taxon>
        <taxon>Endopterygota</taxon>
        <taxon>Diptera</taxon>
        <taxon>Nematocera</taxon>
        <taxon>Culicoidea</taxon>
        <taxon>Culicidae</taxon>
        <taxon>Culicinae</taxon>
        <taxon>Aedini</taxon>
        <taxon>Aedes</taxon>
        <taxon>Stegomyia</taxon>
    </lineage>
</organism>
<gene>
    <name evidence="1" type="ORF">AaeL_AAEL005329</name>
</gene>
<name>Q17AD9_AEDAE</name>
<sequence length="97" mass="11045">ELEKKKKQKSTQRRPDACSGQWIFRGQTVNQQQCELTAISKLCKTNSFLRFGERPETPIWRCVPTQAKGLEIYQSFASPTHGYQLSSSVAQRRGIIG</sequence>
<proteinExistence type="predicted"/>
<reference evidence="1" key="2">
    <citation type="journal article" date="2007" name="Science">
        <title>Genome sequence of Aedes aegypti, a major arbovirus vector.</title>
        <authorList>
            <person name="Nene V."/>
            <person name="Wortman J.R."/>
            <person name="Lawson D."/>
            <person name="Haas B."/>
            <person name="Kodira C."/>
            <person name="Tu Z.J."/>
            <person name="Loftus B."/>
            <person name="Xi Z."/>
            <person name="Megy K."/>
            <person name="Grabherr M."/>
            <person name="Ren Q."/>
            <person name="Zdobnov E.M."/>
            <person name="Lobo N.F."/>
            <person name="Campbell K.S."/>
            <person name="Brown S.E."/>
            <person name="Bonaldo M.F."/>
            <person name="Zhu J."/>
            <person name="Sinkins S.P."/>
            <person name="Hogenkamp D.G."/>
            <person name="Amedeo P."/>
            <person name="Arensburger P."/>
            <person name="Atkinson P.W."/>
            <person name="Bidwell S."/>
            <person name="Biedler J."/>
            <person name="Birney E."/>
            <person name="Bruggner R.V."/>
            <person name="Costas J."/>
            <person name="Coy M.R."/>
            <person name="Crabtree J."/>
            <person name="Crawford M."/>
            <person name="Debruyn B."/>
            <person name="Decaprio D."/>
            <person name="Eiglmeier K."/>
            <person name="Eisenstadt E."/>
            <person name="El-Dorry H."/>
            <person name="Gelbart W.M."/>
            <person name="Gomes S.L."/>
            <person name="Hammond M."/>
            <person name="Hannick L.I."/>
            <person name="Hogan J.R."/>
            <person name="Holmes M.H."/>
            <person name="Jaffe D."/>
            <person name="Johnston J.S."/>
            <person name="Kennedy R.C."/>
            <person name="Koo H."/>
            <person name="Kravitz S."/>
            <person name="Kriventseva E.V."/>
            <person name="Kulp D."/>
            <person name="Labutti K."/>
            <person name="Lee E."/>
            <person name="Li S."/>
            <person name="Lovin D.D."/>
            <person name="Mao C."/>
            <person name="Mauceli E."/>
            <person name="Menck C.F."/>
            <person name="Miller J.R."/>
            <person name="Montgomery P."/>
            <person name="Mori A."/>
            <person name="Nascimento A.L."/>
            <person name="Naveira H.F."/>
            <person name="Nusbaum C."/>
            <person name="O'leary S."/>
            <person name="Orvis J."/>
            <person name="Pertea M."/>
            <person name="Quesneville H."/>
            <person name="Reidenbach K.R."/>
            <person name="Rogers Y.H."/>
            <person name="Roth C.W."/>
            <person name="Schneider J.R."/>
            <person name="Schatz M."/>
            <person name="Shumway M."/>
            <person name="Stanke M."/>
            <person name="Stinson E.O."/>
            <person name="Tubio J.M."/>
            <person name="Vanzee J.P."/>
            <person name="Verjovski-Almeida S."/>
            <person name="Werner D."/>
            <person name="White O."/>
            <person name="Wyder S."/>
            <person name="Zeng Q."/>
            <person name="Zhao Q."/>
            <person name="Zhao Y."/>
            <person name="Hill C.A."/>
            <person name="Raikhel A.S."/>
            <person name="Soares M.B."/>
            <person name="Knudson D.L."/>
            <person name="Lee N.H."/>
            <person name="Galagan J."/>
            <person name="Salzberg S.L."/>
            <person name="Paulsen I.T."/>
            <person name="Dimopoulos G."/>
            <person name="Collins F.H."/>
            <person name="Birren B."/>
            <person name="Fraser-Liggett C.M."/>
            <person name="Severson D.W."/>
        </authorList>
    </citation>
    <scope>NUCLEOTIDE SEQUENCE [LARGE SCALE GENOMIC DNA]</scope>
    <source>
        <strain evidence="1">Liverpool</strain>
    </source>
</reference>
<evidence type="ECO:0000313" key="2">
    <source>
        <dbReference type="Proteomes" id="UP000682892"/>
    </source>
</evidence>